<protein>
    <submittedName>
        <fullName evidence="3">Glycan-binding surface protein</fullName>
    </submittedName>
</protein>
<organism evidence="3 4">
    <name type="scientific">Chitinophaga caseinilytica</name>
    <dbReference type="NCBI Taxonomy" id="2267521"/>
    <lineage>
        <taxon>Bacteria</taxon>
        <taxon>Pseudomonadati</taxon>
        <taxon>Bacteroidota</taxon>
        <taxon>Chitinophagia</taxon>
        <taxon>Chitinophagales</taxon>
        <taxon>Chitinophagaceae</taxon>
        <taxon>Chitinophaga</taxon>
    </lineage>
</organism>
<dbReference type="Proteomes" id="UP001449657">
    <property type="component" value="Chromosome"/>
</dbReference>
<evidence type="ECO:0000259" key="2">
    <source>
        <dbReference type="Pfam" id="PF18329"/>
    </source>
</evidence>
<dbReference type="InterPro" id="IPR040475">
    <property type="entry name" value="SGBP_B_XBD"/>
</dbReference>
<feature type="signal peptide" evidence="1">
    <location>
        <begin position="1"/>
        <end position="18"/>
    </location>
</feature>
<dbReference type="Gene3D" id="2.60.40.10">
    <property type="entry name" value="Immunoglobulins"/>
    <property type="match status" value="2"/>
</dbReference>
<proteinExistence type="predicted"/>
<dbReference type="RefSeq" id="WP_341839273.1">
    <property type="nucleotide sequence ID" value="NZ_CP149792.1"/>
</dbReference>
<dbReference type="Pfam" id="PF18329">
    <property type="entry name" value="SGBP_B_XBD"/>
    <property type="match status" value="1"/>
</dbReference>
<evidence type="ECO:0000313" key="3">
    <source>
        <dbReference type="EMBL" id="WZN44492.1"/>
    </source>
</evidence>
<keyword evidence="4" id="KW-1185">Reference proteome</keyword>
<feature type="chain" id="PRO_5046096125" evidence="1">
    <location>
        <begin position="19"/>
        <end position="408"/>
    </location>
</feature>
<feature type="domain" description="Surface glycan-binding protein B xyloglucan binding" evidence="2">
    <location>
        <begin position="214"/>
        <end position="406"/>
    </location>
</feature>
<reference evidence="3 4" key="1">
    <citation type="submission" date="2024-03" db="EMBL/GenBank/DDBJ databases">
        <title>Chitinophaga caseinilytica sp. nov., a casein hydrolysing bacterium isolated from forest soil.</title>
        <authorList>
            <person name="Lee D.S."/>
            <person name="Han D.M."/>
            <person name="Baek J.H."/>
            <person name="Choi D.G."/>
            <person name="Jeon J.H."/>
            <person name="Jeon C.O."/>
        </authorList>
    </citation>
    <scope>NUCLEOTIDE SEQUENCE [LARGE SCALE GENOMIC DNA]</scope>
    <source>
        <strain evidence="3 4">KACC 19118</strain>
    </source>
</reference>
<name>A0ABZ2YXJ7_9BACT</name>
<gene>
    <name evidence="3" type="ORF">WJU22_16475</name>
</gene>
<dbReference type="PROSITE" id="PS51257">
    <property type="entry name" value="PROKAR_LIPOPROTEIN"/>
    <property type="match status" value="1"/>
</dbReference>
<evidence type="ECO:0000256" key="1">
    <source>
        <dbReference type="SAM" id="SignalP"/>
    </source>
</evidence>
<evidence type="ECO:0000313" key="4">
    <source>
        <dbReference type="Proteomes" id="UP001449657"/>
    </source>
</evidence>
<accession>A0ABZ2YXJ7</accession>
<sequence length="408" mass="44399">MKQNIRLLLAGLMIVLLAACTKDDGPSGPPVIHRVSLLDSSKMDSAFVRALPGALILITGENLQGATHVLFNNFDSYFNQAYNTNTHIIINIPENATTEATDRNVPNELRIKTDRGDAVFKFTLDIPPPAITQISNENALPGDSVLIFGSSLWLINKITLPGNREITQFSANPEGTRVGFKLPDLGTDTGRLSVVAKYGTAVSNGPLNDHQSGDVISNFTNDGEAGELPRLNWAWWGADRINDATKFPGTRGFYLNCVFGGVGVNNGAWWEGGRSGNFNETVLFTDAIRTRQASDYALKFEVNTKEPWTTAVCVLRFGENFAVRWKPWSSLPGNSFHTENTWTTVTVQLSAFKTVADGVEGTGASAASMADLVAAGGKVAFTFRMVSEDKPIEVFNAAFDNFRIVKIK</sequence>
<dbReference type="EMBL" id="CP150096">
    <property type="protein sequence ID" value="WZN44492.1"/>
    <property type="molecule type" value="Genomic_DNA"/>
</dbReference>
<dbReference type="InterPro" id="IPR013783">
    <property type="entry name" value="Ig-like_fold"/>
</dbReference>
<keyword evidence="1" id="KW-0732">Signal</keyword>